<comment type="caution">
    <text evidence="1">The sequence shown here is derived from an EMBL/GenBank/DDBJ whole genome shotgun (WGS) entry which is preliminary data.</text>
</comment>
<sequence length="68" mass="8113">MERVIRTLWDDIREEALREGLQQGLEQGLRQGLLIEAQEMVLEALEERFCKVERELSVRIKKIEDRAF</sequence>
<gene>
    <name evidence="1" type="ORF">ENT73_04205</name>
</gene>
<organism evidence="1">
    <name type="scientific">Caldimicrobium thiodismutans</name>
    <dbReference type="NCBI Taxonomy" id="1653476"/>
    <lineage>
        <taxon>Bacteria</taxon>
        <taxon>Pseudomonadati</taxon>
        <taxon>Thermodesulfobacteriota</taxon>
        <taxon>Thermodesulfobacteria</taxon>
        <taxon>Thermodesulfobacteriales</taxon>
        <taxon>Thermodesulfobacteriaceae</taxon>
        <taxon>Caldimicrobium</taxon>
    </lineage>
</organism>
<name>A0A832GLM9_9BACT</name>
<evidence type="ECO:0000313" key="1">
    <source>
        <dbReference type="EMBL" id="HGV55273.1"/>
    </source>
</evidence>
<dbReference type="EMBL" id="DSZU01000072">
    <property type="protein sequence ID" value="HGV55273.1"/>
    <property type="molecule type" value="Genomic_DNA"/>
</dbReference>
<protein>
    <submittedName>
        <fullName evidence="1">Uncharacterized protein</fullName>
    </submittedName>
</protein>
<accession>A0A832GLM9</accession>
<proteinExistence type="predicted"/>
<dbReference type="AlphaFoldDB" id="A0A832GLM9"/>
<reference evidence="1" key="1">
    <citation type="journal article" date="2020" name="mSystems">
        <title>Genome- and Community-Level Interaction Insights into Carbon Utilization and Element Cycling Functions of Hydrothermarchaeota in Hydrothermal Sediment.</title>
        <authorList>
            <person name="Zhou Z."/>
            <person name="Liu Y."/>
            <person name="Xu W."/>
            <person name="Pan J."/>
            <person name="Luo Z.H."/>
            <person name="Li M."/>
        </authorList>
    </citation>
    <scope>NUCLEOTIDE SEQUENCE [LARGE SCALE GENOMIC DNA]</scope>
    <source>
        <strain evidence="1">SpSt-605</strain>
    </source>
</reference>